<dbReference type="InterPro" id="IPR033121">
    <property type="entry name" value="PEPTIDASE_A1"/>
</dbReference>
<evidence type="ECO:0000256" key="3">
    <source>
        <dbReference type="ARBA" id="ARBA00022729"/>
    </source>
</evidence>
<reference evidence="10" key="1">
    <citation type="submission" date="2023-10" db="EMBL/GenBank/DDBJ databases">
        <title>Chromosome-level genome of the transformable northern wattle, Acacia crassicarpa.</title>
        <authorList>
            <person name="Massaro I."/>
            <person name="Sinha N.R."/>
            <person name="Poethig S."/>
            <person name="Leichty A.R."/>
        </authorList>
    </citation>
    <scope>NUCLEOTIDE SEQUENCE</scope>
    <source>
        <strain evidence="10">Acra3RX</strain>
        <tissue evidence="10">Leaf</tissue>
    </source>
</reference>
<organism evidence="10 11">
    <name type="scientific">Acacia crassicarpa</name>
    <name type="common">northern wattle</name>
    <dbReference type="NCBI Taxonomy" id="499986"/>
    <lineage>
        <taxon>Eukaryota</taxon>
        <taxon>Viridiplantae</taxon>
        <taxon>Streptophyta</taxon>
        <taxon>Embryophyta</taxon>
        <taxon>Tracheophyta</taxon>
        <taxon>Spermatophyta</taxon>
        <taxon>Magnoliopsida</taxon>
        <taxon>eudicotyledons</taxon>
        <taxon>Gunneridae</taxon>
        <taxon>Pentapetalae</taxon>
        <taxon>rosids</taxon>
        <taxon>fabids</taxon>
        <taxon>Fabales</taxon>
        <taxon>Fabaceae</taxon>
        <taxon>Caesalpinioideae</taxon>
        <taxon>mimosoid clade</taxon>
        <taxon>Acacieae</taxon>
        <taxon>Acacia</taxon>
    </lineage>
</organism>
<evidence type="ECO:0000256" key="5">
    <source>
        <dbReference type="ARBA" id="ARBA00022801"/>
    </source>
</evidence>
<dbReference type="FunFam" id="2.40.70.10:FF:000021">
    <property type="entry name" value="Aspartyl protease AED1"/>
    <property type="match status" value="1"/>
</dbReference>
<dbReference type="InterPro" id="IPR001461">
    <property type="entry name" value="Aspartic_peptidase_A1"/>
</dbReference>
<evidence type="ECO:0000256" key="8">
    <source>
        <dbReference type="SAM" id="MobiDB-lite"/>
    </source>
</evidence>
<feature type="active site" evidence="7">
    <location>
        <position position="381"/>
    </location>
</feature>
<dbReference type="FunFam" id="2.40.70.10:FF:000013">
    <property type="entry name" value="Aspartyl protease AED1"/>
    <property type="match status" value="1"/>
</dbReference>
<dbReference type="PANTHER" id="PTHR13683">
    <property type="entry name" value="ASPARTYL PROTEASES"/>
    <property type="match status" value="1"/>
</dbReference>
<dbReference type="PANTHER" id="PTHR13683:SF750">
    <property type="entry name" value="ASPARTYL PROTEASE AED1"/>
    <property type="match status" value="1"/>
</dbReference>
<keyword evidence="4" id="KW-0064">Aspartyl protease</keyword>
<keyword evidence="11" id="KW-1185">Reference proteome</keyword>
<evidence type="ECO:0000256" key="7">
    <source>
        <dbReference type="PIRSR" id="PIRSR601461-1"/>
    </source>
</evidence>
<dbReference type="InterPro" id="IPR021109">
    <property type="entry name" value="Peptidase_aspartic_dom_sf"/>
</dbReference>
<dbReference type="SUPFAM" id="SSF50630">
    <property type="entry name" value="Acid proteases"/>
    <property type="match status" value="1"/>
</dbReference>
<evidence type="ECO:0000256" key="1">
    <source>
        <dbReference type="ARBA" id="ARBA00007447"/>
    </source>
</evidence>
<feature type="domain" description="Peptidase A1" evidence="9">
    <location>
        <begin position="160"/>
        <end position="499"/>
    </location>
</feature>
<evidence type="ECO:0000256" key="6">
    <source>
        <dbReference type="ARBA" id="ARBA00023157"/>
    </source>
</evidence>
<evidence type="ECO:0000259" key="9">
    <source>
        <dbReference type="PROSITE" id="PS51767"/>
    </source>
</evidence>
<dbReference type="EMBL" id="JAWXYG010000004">
    <property type="protein sequence ID" value="KAK4275417.1"/>
    <property type="molecule type" value="Genomic_DNA"/>
</dbReference>
<evidence type="ECO:0000256" key="4">
    <source>
        <dbReference type="ARBA" id="ARBA00022750"/>
    </source>
</evidence>
<keyword evidence="6" id="KW-1015">Disulfide bond</keyword>
<dbReference type="InterPro" id="IPR032799">
    <property type="entry name" value="TAXi_C"/>
</dbReference>
<proteinExistence type="inferred from homology"/>
<evidence type="ECO:0000313" key="11">
    <source>
        <dbReference type="Proteomes" id="UP001293593"/>
    </source>
</evidence>
<comment type="similarity">
    <text evidence="1">Belongs to the peptidase A1 family.</text>
</comment>
<dbReference type="Proteomes" id="UP001293593">
    <property type="component" value="Unassembled WGS sequence"/>
</dbReference>
<comment type="caution">
    <text evidence="10">The sequence shown here is derived from an EMBL/GenBank/DDBJ whole genome shotgun (WGS) entry which is preliminary data.</text>
</comment>
<dbReference type="GO" id="GO:0006508">
    <property type="term" value="P:proteolysis"/>
    <property type="evidence" value="ECO:0007669"/>
    <property type="project" value="UniProtKB-KW"/>
</dbReference>
<protein>
    <recommendedName>
        <fullName evidence="9">Peptidase A1 domain-containing protein</fullName>
    </recommendedName>
</protein>
<keyword evidence="3" id="KW-0732">Signal</keyword>
<dbReference type="Gene3D" id="2.40.70.10">
    <property type="entry name" value="Acid Proteases"/>
    <property type="match status" value="2"/>
</dbReference>
<accession>A0AAE1JVZ4</accession>
<dbReference type="Pfam" id="PF14543">
    <property type="entry name" value="TAXi_N"/>
    <property type="match status" value="1"/>
</dbReference>
<keyword evidence="2" id="KW-0645">Protease</keyword>
<dbReference type="GO" id="GO:0004190">
    <property type="term" value="F:aspartic-type endopeptidase activity"/>
    <property type="evidence" value="ECO:0007669"/>
    <property type="project" value="UniProtKB-KW"/>
</dbReference>
<sequence length="504" mass="54148">MAYFSSSSSNPVLFSTLSLVCFFFFFSENKSFVSATRSEEASNELQHNTHSRVSLSSLFPSSSCSSPPQGANRNGSLEVVHKHGPCSKLKQPSSSSSPSSFIIQHSEILKQDEARVRAIQYELSKTHQNHHQEQVETSTKGSDGTQLPAKSAIPLLGGNYYVTVGLGSPKRDLSLVFDTGSDLTWTQCKPCARSCYSQKEPIFDPSQSSSYSNISCSSSQCSQLVSATGIRSACSKATRACLYGVQYGDGSFSIGFFAKEKLTVSSTDVFDNFFFGCGQNNGGLFRGIAGLLGLGRSLVSIVEQTAQKYRKIFSYCLPSTLNTVGYLNFGGVSSNTNIKYIPFSSNFRNSSFYVLDLIGIAFGGANLPIAASVFSRGTVVDSGTVITRLPPAAYSPLSDAFQKFMSARYPKGDSDDLLGTCYDLSGYKSFSVPSISLLFKGGVNVELAGIGVVYIASQKQVCLGFAANKKDGDVAIIGNTQQKTLEIVYDVGGERIGFRPLGCN</sequence>
<evidence type="ECO:0000256" key="2">
    <source>
        <dbReference type="ARBA" id="ARBA00022670"/>
    </source>
</evidence>
<name>A0AAE1JVZ4_9FABA</name>
<dbReference type="AlphaFoldDB" id="A0AAE1JVZ4"/>
<dbReference type="PRINTS" id="PR00792">
    <property type="entry name" value="PEPSIN"/>
</dbReference>
<feature type="region of interest" description="Disordered" evidence="8">
    <location>
        <begin position="126"/>
        <end position="148"/>
    </location>
</feature>
<keyword evidence="5" id="KW-0378">Hydrolase</keyword>
<dbReference type="Pfam" id="PF14541">
    <property type="entry name" value="TAXi_C"/>
    <property type="match status" value="1"/>
</dbReference>
<feature type="compositionally biased region" description="Polar residues" evidence="8">
    <location>
        <begin position="135"/>
        <end position="145"/>
    </location>
</feature>
<dbReference type="PROSITE" id="PS51767">
    <property type="entry name" value="PEPTIDASE_A1"/>
    <property type="match status" value="1"/>
</dbReference>
<feature type="active site" evidence="7">
    <location>
        <position position="178"/>
    </location>
</feature>
<gene>
    <name evidence="10" type="ORF">QN277_018503</name>
</gene>
<dbReference type="InterPro" id="IPR032861">
    <property type="entry name" value="TAXi_N"/>
</dbReference>
<evidence type="ECO:0000313" key="10">
    <source>
        <dbReference type="EMBL" id="KAK4275417.1"/>
    </source>
</evidence>